<feature type="region of interest" description="Disordered" evidence="1">
    <location>
        <begin position="198"/>
        <end position="256"/>
    </location>
</feature>
<comment type="caution">
    <text evidence="2">The sequence shown here is derived from an EMBL/GenBank/DDBJ whole genome shotgun (WGS) entry which is preliminary data.</text>
</comment>
<proteinExistence type="predicted"/>
<evidence type="ECO:0000313" key="3">
    <source>
        <dbReference type="Proteomes" id="UP000298061"/>
    </source>
</evidence>
<sequence length="361" mass="39083">MSLATQTYPVNGLAHSRDEDIRGVLDRWSNVLADDDDMPPVDKTPWLAIEVAHARVGADATNALHAVDCGLAASRYGEEPSCSRTRPRLLVKERKAAVPRQSYDGFEDPLVLRAGATQDEFVIFHPRRPHATACAAPQFDGKAYGWKPRGSTPAANQAGTATSCDIVAPRPLQPGGTPLVQILHEAAVEMLHGTCYSHRTTQSPARDPEDAGDASDDSGYTYNLLENPYDSASDGSSTRWSADAERGVETGRHDTGALYEPGSKYAQKHAGHLDASHCAAHVTNAEDRPCSTEGASYERPIDLTSDAGSSLASVESVRGCAGEYARPTPMGGWELERPWFDAAAIWRWRARVEAIERSWST</sequence>
<accession>A0A4Z0A3R6</accession>
<feature type="compositionally biased region" description="Basic and acidic residues" evidence="1">
    <location>
        <begin position="242"/>
        <end position="255"/>
    </location>
</feature>
<evidence type="ECO:0000313" key="2">
    <source>
        <dbReference type="EMBL" id="TFY81365.1"/>
    </source>
</evidence>
<evidence type="ECO:0000256" key="1">
    <source>
        <dbReference type="SAM" id="MobiDB-lite"/>
    </source>
</evidence>
<keyword evidence="3" id="KW-1185">Reference proteome</keyword>
<name>A0A4Z0A3R6_9AGAM</name>
<dbReference type="Proteomes" id="UP000298061">
    <property type="component" value="Unassembled WGS sequence"/>
</dbReference>
<dbReference type="AlphaFoldDB" id="A0A4Z0A3R6"/>
<reference evidence="2 3" key="1">
    <citation type="submission" date="2019-02" db="EMBL/GenBank/DDBJ databases">
        <title>Genome sequencing of the rare red list fungi Hericium alpestre (H. flagellum).</title>
        <authorList>
            <person name="Buettner E."/>
            <person name="Kellner H."/>
        </authorList>
    </citation>
    <scope>NUCLEOTIDE SEQUENCE [LARGE SCALE GENOMIC DNA]</scope>
    <source>
        <strain evidence="2 3">DSM 108284</strain>
    </source>
</reference>
<protein>
    <submittedName>
        <fullName evidence="2">Uncharacterized protein</fullName>
    </submittedName>
</protein>
<gene>
    <name evidence="2" type="ORF">EWM64_g2649</name>
</gene>
<organism evidence="2 3">
    <name type="scientific">Hericium alpestre</name>
    <dbReference type="NCBI Taxonomy" id="135208"/>
    <lineage>
        <taxon>Eukaryota</taxon>
        <taxon>Fungi</taxon>
        <taxon>Dikarya</taxon>
        <taxon>Basidiomycota</taxon>
        <taxon>Agaricomycotina</taxon>
        <taxon>Agaricomycetes</taxon>
        <taxon>Russulales</taxon>
        <taxon>Hericiaceae</taxon>
        <taxon>Hericium</taxon>
    </lineage>
</organism>
<dbReference type="EMBL" id="SFCI01000220">
    <property type="protein sequence ID" value="TFY81365.1"/>
    <property type="molecule type" value="Genomic_DNA"/>
</dbReference>